<dbReference type="InterPro" id="IPR001128">
    <property type="entry name" value="Cyt_P450"/>
</dbReference>
<dbReference type="Pfam" id="PF00067">
    <property type="entry name" value="p450"/>
    <property type="match status" value="1"/>
</dbReference>
<dbReference type="OrthoDB" id="1470350at2759"/>
<dbReference type="InterPro" id="IPR017972">
    <property type="entry name" value="Cyt_P450_CS"/>
</dbReference>
<evidence type="ECO:0000313" key="8">
    <source>
        <dbReference type="EMBL" id="KAH7014196.1"/>
    </source>
</evidence>
<evidence type="ECO:0000256" key="3">
    <source>
        <dbReference type="ARBA" id="ARBA00022723"/>
    </source>
</evidence>
<comment type="cofactor">
    <cofactor evidence="1 6">
        <name>heme</name>
        <dbReference type="ChEBI" id="CHEBI:30413"/>
    </cofactor>
</comment>
<keyword evidence="4 6" id="KW-0408">Iron</keyword>
<dbReference type="GO" id="GO:0020037">
    <property type="term" value="F:heme binding"/>
    <property type="evidence" value="ECO:0007669"/>
    <property type="project" value="InterPro"/>
</dbReference>
<keyword evidence="3 6" id="KW-0479">Metal-binding</keyword>
<reference evidence="8" key="1">
    <citation type="journal article" date="2021" name="Nat. Commun.">
        <title>Genetic determinants of endophytism in the Arabidopsis root mycobiome.</title>
        <authorList>
            <person name="Mesny F."/>
            <person name="Miyauchi S."/>
            <person name="Thiergart T."/>
            <person name="Pickel B."/>
            <person name="Atanasova L."/>
            <person name="Karlsson M."/>
            <person name="Huettel B."/>
            <person name="Barry K.W."/>
            <person name="Haridas S."/>
            <person name="Chen C."/>
            <person name="Bauer D."/>
            <person name="Andreopoulos W."/>
            <person name="Pangilinan J."/>
            <person name="LaButti K."/>
            <person name="Riley R."/>
            <person name="Lipzen A."/>
            <person name="Clum A."/>
            <person name="Drula E."/>
            <person name="Henrissat B."/>
            <person name="Kohler A."/>
            <person name="Grigoriev I.V."/>
            <person name="Martin F.M."/>
            <person name="Hacquard S."/>
        </authorList>
    </citation>
    <scope>NUCLEOTIDE SEQUENCE</scope>
    <source>
        <strain evidence="8">MPI-CAGE-CH-0230</strain>
    </source>
</reference>
<keyword evidence="7" id="KW-0560">Oxidoreductase</keyword>
<evidence type="ECO:0000256" key="6">
    <source>
        <dbReference type="PIRSR" id="PIRSR602403-1"/>
    </source>
</evidence>
<dbReference type="Gene3D" id="1.10.630.10">
    <property type="entry name" value="Cytochrome P450"/>
    <property type="match status" value="1"/>
</dbReference>
<sequence length="588" mass="64283">MASPSSSLLANTSSNAVSGLLGSAAQLLNILGINNSSHNSGGEGGQLLVTSLASASAIAVVLALLVHRLSTPRLDPREPPLLKPTIPLVGHIIGLIRNGVDFFVTLQPASASSTGARPPLAIATLPMLSGKSYALWSPTLVQQALRHKNLTFDELSISFAARMFGATKESTDILRSHVGSEDHNLTEQVMAAIKPAMMGQNLLRMNLSALNYVADQLNAVGDGELNVDNVYMWLRELMTMATAEGLYGHQNPLREQPELSHHLWEFEGNLLPLFLGVLPSVIARTATQSREIVQAALIKFYGERRDEADDVAAITKIRAHWSREAGMTNDDLSRLEAALPFVATTNTIPTLFWFFVNIWLRPDLVAKLRAEVAPLVEFIEASPSDHQRKKDTVYKRKAVLDIGRLEHDLPLMVSCYRESIRLANQGVGNRYVMKDAVLTDHDGTQYLLKQGTFAMWASKSLHYSPSIWGADADEFVPDRFVPAAQAAEDGSTRGLSPAQEKQRKLAYIPFGGGRHLCPGRNFAFAENLGFMASLVMGFEVEGLDEGKYQMGTSKMGEAVCKPAPGKQAGPIRLTRRAGWEDVEWGFRC</sequence>
<feature type="binding site" description="axial binding residue" evidence="6">
    <location>
        <position position="517"/>
    </location>
    <ligand>
        <name>heme</name>
        <dbReference type="ChEBI" id="CHEBI:30413"/>
    </ligand>
    <ligandPart>
        <name>Fe</name>
        <dbReference type="ChEBI" id="CHEBI:18248"/>
    </ligandPart>
</feature>
<evidence type="ECO:0000256" key="7">
    <source>
        <dbReference type="RuleBase" id="RU000461"/>
    </source>
</evidence>
<dbReference type="PROSITE" id="PS00086">
    <property type="entry name" value="CYTOCHROME_P450"/>
    <property type="match status" value="1"/>
</dbReference>
<keyword evidence="9" id="KW-1185">Reference proteome</keyword>
<dbReference type="InterPro" id="IPR002403">
    <property type="entry name" value="Cyt_P450_E_grp-IV"/>
</dbReference>
<comment type="similarity">
    <text evidence="2 7">Belongs to the cytochrome P450 family.</text>
</comment>
<dbReference type="PRINTS" id="PR00465">
    <property type="entry name" value="EP450IV"/>
</dbReference>
<dbReference type="PANTHER" id="PTHR47582:SF1">
    <property type="entry name" value="P450, PUTATIVE (EUROFUNG)-RELATED"/>
    <property type="match status" value="1"/>
</dbReference>
<evidence type="ECO:0000256" key="2">
    <source>
        <dbReference type="ARBA" id="ARBA00010617"/>
    </source>
</evidence>
<evidence type="ECO:0000256" key="5">
    <source>
        <dbReference type="ARBA" id="ARBA00023033"/>
    </source>
</evidence>
<dbReference type="RefSeq" id="XP_046005163.1">
    <property type="nucleotide sequence ID" value="XM_046160626.1"/>
</dbReference>
<evidence type="ECO:0000313" key="9">
    <source>
        <dbReference type="Proteomes" id="UP000756346"/>
    </source>
</evidence>
<keyword evidence="6 7" id="KW-0349">Heme</keyword>
<keyword evidence="5 7" id="KW-0503">Monooxygenase</keyword>
<dbReference type="InterPro" id="IPR053007">
    <property type="entry name" value="CYP450_monoxygenase_sec-met"/>
</dbReference>
<dbReference type="InterPro" id="IPR036396">
    <property type="entry name" value="Cyt_P450_sf"/>
</dbReference>
<name>A0A9P8XTB0_9PEZI</name>
<dbReference type="SUPFAM" id="SSF48264">
    <property type="entry name" value="Cytochrome P450"/>
    <property type="match status" value="1"/>
</dbReference>
<dbReference type="Proteomes" id="UP000756346">
    <property type="component" value="Unassembled WGS sequence"/>
</dbReference>
<accession>A0A9P8XTB0</accession>
<comment type="caution">
    <text evidence="8">The sequence shown here is derived from an EMBL/GenBank/DDBJ whole genome shotgun (WGS) entry which is preliminary data.</text>
</comment>
<dbReference type="AlphaFoldDB" id="A0A9P8XTB0"/>
<dbReference type="CDD" id="cd11040">
    <property type="entry name" value="CYP7_CYP8-like"/>
    <property type="match status" value="1"/>
</dbReference>
<evidence type="ECO:0000256" key="4">
    <source>
        <dbReference type="ARBA" id="ARBA00023004"/>
    </source>
</evidence>
<gene>
    <name evidence="8" type="ORF">B0I36DRAFT_378031</name>
</gene>
<dbReference type="GO" id="GO:0016705">
    <property type="term" value="F:oxidoreductase activity, acting on paired donors, with incorporation or reduction of molecular oxygen"/>
    <property type="evidence" value="ECO:0007669"/>
    <property type="project" value="InterPro"/>
</dbReference>
<proteinExistence type="inferred from homology"/>
<protein>
    <submittedName>
        <fullName evidence="8">Cytochrome P450</fullName>
    </submittedName>
</protein>
<dbReference type="GO" id="GO:0005506">
    <property type="term" value="F:iron ion binding"/>
    <property type="evidence" value="ECO:0007669"/>
    <property type="project" value="InterPro"/>
</dbReference>
<dbReference type="PANTHER" id="PTHR47582">
    <property type="entry name" value="P450, PUTATIVE (EUROFUNG)-RELATED"/>
    <property type="match status" value="1"/>
</dbReference>
<organism evidence="8 9">
    <name type="scientific">Microdochium trichocladiopsis</name>
    <dbReference type="NCBI Taxonomy" id="1682393"/>
    <lineage>
        <taxon>Eukaryota</taxon>
        <taxon>Fungi</taxon>
        <taxon>Dikarya</taxon>
        <taxon>Ascomycota</taxon>
        <taxon>Pezizomycotina</taxon>
        <taxon>Sordariomycetes</taxon>
        <taxon>Xylariomycetidae</taxon>
        <taxon>Xylariales</taxon>
        <taxon>Microdochiaceae</taxon>
        <taxon>Microdochium</taxon>
    </lineage>
</organism>
<evidence type="ECO:0000256" key="1">
    <source>
        <dbReference type="ARBA" id="ARBA00001971"/>
    </source>
</evidence>
<dbReference type="EMBL" id="JAGTJQ010000013">
    <property type="protein sequence ID" value="KAH7014196.1"/>
    <property type="molecule type" value="Genomic_DNA"/>
</dbReference>
<dbReference type="GO" id="GO:0004497">
    <property type="term" value="F:monooxygenase activity"/>
    <property type="evidence" value="ECO:0007669"/>
    <property type="project" value="UniProtKB-KW"/>
</dbReference>
<dbReference type="GeneID" id="70190172"/>